<organism evidence="1 2">
    <name type="scientific">Mycena alexandri</name>
    <dbReference type="NCBI Taxonomy" id="1745969"/>
    <lineage>
        <taxon>Eukaryota</taxon>
        <taxon>Fungi</taxon>
        <taxon>Dikarya</taxon>
        <taxon>Basidiomycota</taxon>
        <taxon>Agaricomycotina</taxon>
        <taxon>Agaricomycetes</taxon>
        <taxon>Agaricomycetidae</taxon>
        <taxon>Agaricales</taxon>
        <taxon>Marasmiineae</taxon>
        <taxon>Mycenaceae</taxon>
        <taxon>Mycena</taxon>
    </lineage>
</organism>
<sequence length="113" mass="13515">MPRRHFALRLRAPVHAPAHRHRGPVVDPSKARFFKIFGHEFYLAVRTSSLNRFANEVLHAYLTRFGYQPLHTAFYGFREDPPSALDDRVLFARNLRRKLMTWFRRQDPVWLAR</sequence>
<comment type="caution">
    <text evidence="1">The sequence shown here is derived from an EMBL/GenBank/DDBJ whole genome shotgun (WGS) entry which is preliminary data.</text>
</comment>
<dbReference type="Proteomes" id="UP001218188">
    <property type="component" value="Unassembled WGS sequence"/>
</dbReference>
<reference evidence="1" key="1">
    <citation type="submission" date="2023-03" db="EMBL/GenBank/DDBJ databases">
        <title>Massive genome expansion in bonnet fungi (Mycena s.s.) driven by repeated elements and novel gene families across ecological guilds.</title>
        <authorList>
            <consortium name="Lawrence Berkeley National Laboratory"/>
            <person name="Harder C.B."/>
            <person name="Miyauchi S."/>
            <person name="Viragh M."/>
            <person name="Kuo A."/>
            <person name="Thoen E."/>
            <person name="Andreopoulos B."/>
            <person name="Lu D."/>
            <person name="Skrede I."/>
            <person name="Drula E."/>
            <person name="Henrissat B."/>
            <person name="Morin E."/>
            <person name="Kohler A."/>
            <person name="Barry K."/>
            <person name="LaButti K."/>
            <person name="Morin E."/>
            <person name="Salamov A."/>
            <person name="Lipzen A."/>
            <person name="Mereny Z."/>
            <person name="Hegedus B."/>
            <person name="Baldrian P."/>
            <person name="Stursova M."/>
            <person name="Weitz H."/>
            <person name="Taylor A."/>
            <person name="Grigoriev I.V."/>
            <person name="Nagy L.G."/>
            <person name="Martin F."/>
            <person name="Kauserud H."/>
        </authorList>
    </citation>
    <scope>NUCLEOTIDE SEQUENCE</scope>
    <source>
        <strain evidence="1">CBHHK200</strain>
    </source>
</reference>
<evidence type="ECO:0000313" key="1">
    <source>
        <dbReference type="EMBL" id="KAJ7039428.1"/>
    </source>
</evidence>
<accession>A0AAD6X545</accession>
<proteinExistence type="predicted"/>
<evidence type="ECO:0000313" key="2">
    <source>
        <dbReference type="Proteomes" id="UP001218188"/>
    </source>
</evidence>
<gene>
    <name evidence="1" type="ORF">C8F04DRAFT_1255132</name>
</gene>
<protein>
    <submittedName>
        <fullName evidence="1">Uncharacterized protein</fullName>
    </submittedName>
</protein>
<dbReference type="AlphaFoldDB" id="A0AAD6X545"/>
<dbReference type="EMBL" id="JARJCM010000027">
    <property type="protein sequence ID" value="KAJ7039428.1"/>
    <property type="molecule type" value="Genomic_DNA"/>
</dbReference>
<keyword evidence="2" id="KW-1185">Reference proteome</keyword>
<name>A0AAD6X545_9AGAR</name>